<dbReference type="InterPro" id="IPR001747">
    <property type="entry name" value="Vitellogenin_N"/>
</dbReference>
<dbReference type="GO" id="GO:0045735">
    <property type="term" value="F:nutrient reservoir activity"/>
    <property type="evidence" value="ECO:0007669"/>
    <property type="project" value="UniProtKB-KW"/>
</dbReference>
<evidence type="ECO:0000256" key="5">
    <source>
        <dbReference type="PROSITE-ProRule" id="PRU00557"/>
    </source>
</evidence>
<evidence type="ECO:0000259" key="8">
    <source>
        <dbReference type="PROSITE" id="PS51211"/>
    </source>
</evidence>
<dbReference type="InterPro" id="IPR011030">
    <property type="entry name" value="Lipovitellin_superhlx_dom"/>
</dbReference>
<keyword evidence="2" id="KW-0758">Storage protein</keyword>
<dbReference type="FunFam" id="1.25.10.20:FF:000003">
    <property type="entry name" value="Vitellogenin C"/>
    <property type="match status" value="1"/>
</dbReference>
<feature type="signal peptide" evidence="7">
    <location>
        <begin position="1"/>
        <end position="15"/>
    </location>
</feature>
<keyword evidence="11" id="KW-1185">Reference proteome</keyword>
<proteinExistence type="predicted"/>
<comment type="caution">
    <text evidence="5">Lacks conserved residue(s) required for the propagation of feature annotation.</text>
</comment>
<feature type="compositionally biased region" description="Basic and acidic residues" evidence="6">
    <location>
        <begin position="340"/>
        <end position="353"/>
    </location>
</feature>
<dbReference type="SMART" id="SM01169">
    <property type="entry name" value="DUF1943"/>
    <property type="match status" value="1"/>
</dbReference>
<dbReference type="Gene3D" id="2.20.80.10">
    <property type="entry name" value="Lipovitellin-phosvitin complex, chain A, domain 4"/>
    <property type="match status" value="1"/>
</dbReference>
<feature type="domain" description="VWFD" evidence="9">
    <location>
        <begin position="1419"/>
        <end position="1609"/>
    </location>
</feature>
<feature type="domain" description="Vitellogenin" evidence="8">
    <location>
        <begin position="31"/>
        <end position="788"/>
    </location>
</feature>
<dbReference type="EMBL" id="CADEBC010000570">
    <property type="protein sequence ID" value="CAB3255059.1"/>
    <property type="molecule type" value="Genomic_DNA"/>
</dbReference>
<evidence type="ECO:0000256" key="4">
    <source>
        <dbReference type="ARBA" id="ARBA00023180"/>
    </source>
</evidence>
<dbReference type="PANTHER" id="PTHR23345">
    <property type="entry name" value="VITELLOGENIN-RELATED"/>
    <property type="match status" value="1"/>
</dbReference>
<keyword evidence="4" id="KW-0325">Glycoprotein</keyword>
<evidence type="ECO:0000256" key="6">
    <source>
        <dbReference type="SAM" id="MobiDB-lite"/>
    </source>
</evidence>
<dbReference type="InterPro" id="IPR015255">
    <property type="entry name" value="Vitellinogen_open_b-sht"/>
</dbReference>
<feature type="region of interest" description="Disordered" evidence="6">
    <location>
        <begin position="1727"/>
        <end position="1749"/>
    </location>
</feature>
<dbReference type="SMART" id="SM00216">
    <property type="entry name" value="VWD"/>
    <property type="match status" value="1"/>
</dbReference>
<dbReference type="Pfam" id="PF00094">
    <property type="entry name" value="VWD"/>
    <property type="match status" value="1"/>
</dbReference>
<feature type="compositionally biased region" description="Low complexity" evidence="6">
    <location>
        <begin position="363"/>
        <end position="373"/>
    </location>
</feature>
<evidence type="ECO:0008006" key="12">
    <source>
        <dbReference type="Google" id="ProtNLM"/>
    </source>
</evidence>
<evidence type="ECO:0000256" key="7">
    <source>
        <dbReference type="SAM" id="SignalP"/>
    </source>
</evidence>
<dbReference type="SUPFAM" id="SSF56968">
    <property type="entry name" value="Lipovitellin-phosvitin complex, beta-sheet shell regions"/>
    <property type="match status" value="2"/>
</dbReference>
<dbReference type="Pfam" id="PF09172">
    <property type="entry name" value="Vit_open_b-sht"/>
    <property type="match status" value="1"/>
</dbReference>
<sequence length="1749" mass="200114">MKLLVLAAFIAVVSSGRLSKQQPESQQEFAWQTGKQYRYDVNSHTLTRIHEGTSPGSAFKAHFIIRVKSPGHLQAKLEEPQYAQFHQNLRNKIFLPDDLKYKSVQNLDKPFEIIVEGGRFQSMNLPSSFSVAHENLLKGLISALQVDLSSHRHLHSTDNYDKERQQGLFRKFETDVTGDCETLYSVSPVAADWRRELPQFASEEDPMEISKSRHYGNCHHRVAYHFGVPEGAEWTGTAHKTNERQFISHSSVARMLVGKQGPIYKAETTSYVHVHPHVYGKQKAEVHSHVKLELVSIERDNDVEWQKPEGHRQVTTLLFAMTTKQHNIYGLSPSPLQSSEESHESNEHTKVSFEESQNEAQRSESSSSSDSSSTYRNDDMPNINEPVYAAMYLDSESHSDKKQNPMNAQKLLLDMAQQLQNPNNLPKADFLSKFNILVRVIALMSSEQLAQTSHSIEVAKTSNNFVKADMWMIYRDAVIQCGTPPSFQQFIKWVKSKKIHGEEAAQAVASLAKTLRYPTKEIMTQFFDLAMSPEVQEQNFFNSSALIAATTFIRLGQVNNETARNYYPSQMYGRLAPVHDRFVLDYVLPQLSEKLKHALQKDERSKAMLYIKAIGNLGHREILQVFAPYLEGHYQVSTYLRVQMISELRFLVDQNDKYIRDVLYTIMRNTAEPYEVRVAAVLNMFRANPTTVMMQVMAEMTIHDPSIHVRAALKYGIETAANLKDPRYWNLSKSAQAVKDLVTPDDLGVWYSNAVFFDNYDSNEYENDPYFREISYIGSEDGAAPKKERLTWRYKIGGLAAENNVDWSFSSAKDFADYIKQMIFEPRKSDALHRYSAKKISEMLNIKHNKPDELESSFYIESLNHERFLALDAVDLKKLALDVGEYFKEMENGVEMRYTKVFNAKQISVMFPIATGVPFIYKYKEPVLVHIYSKASGKINNDKKDVSAKMNKEVMFTVAANVDGSVGFTDTFSNQLASAGVVKKYQLNVPIKMTIEAKSGEFKMRAEPLRPNQDTTIVHFSMWPYSTIQKKDSLTPISQDPSTKLIQRPKKVSNTDFKFGQEIGNIFHIQGYSFSKNFRHANNPLQALFNIGDFLKIKDLAQTHYNIRYLGKQSKNKAMTFTAVYDEYYNQQQGGEFGQAKKTNDFKANSKARREEMAKHVSLGLHTAEASVLDLSVRFEGSQEEEYLLTAAFSYSPVQRKNQAAIFLGRTSVQHGHEQINAVVKVHNPELTPLNFFESLKNNKEATFEIDVMCGLNGNIHIQSNSERSQKYTQQLKRHPMAHECGQEMNKNNKYQLACHKMLVRSHAPDHIKTSVTYKNLSPEFLYIASQAYEILQPLNADPNPLNKVADGKLELEAEASYNANSLSFNMTSSKGILRFENVPIPDFAPYLMSSYSPFSAMSGFEHFANFKTNDRYQPFCTVDGVKVKTFSSRSYEYELSRSWHVVMQQEDCKERGKWDELVILSRRPSAKQQQVYISHKTETGHDLEIDIHPSAANNKADVKVKTNGKKISDGNLTTYWDDAAEAPLLQYYIHPDGVLLLNIRNGHLRIMFDGQRLVVSTSEYRKSTRGICGRNTGEPRDDFETPKGLVDQPEYYGASYSLDDESSDPKTQEWKKEAQKNAYQAKTKYTKILRSASEWKQPWGKHEENKSVYRTRCYDKQRGKCQVHQQVQYHENHREICITNTPLDSCQSHCRGENYQVKSVQVICKSKSDKQFKLYKDQIKQGQSPKVSGVTKEEQYRVPTSCKP</sequence>
<dbReference type="SMART" id="SM00638">
    <property type="entry name" value="LPD_N"/>
    <property type="match status" value="1"/>
</dbReference>
<dbReference type="InterPro" id="IPR015819">
    <property type="entry name" value="Lipid_transp_b-sht_shell"/>
</dbReference>
<dbReference type="PANTHER" id="PTHR23345:SF15">
    <property type="entry name" value="VITELLOGENIN 1-RELATED"/>
    <property type="match status" value="1"/>
</dbReference>
<reference evidence="10 11" key="1">
    <citation type="submission" date="2020-04" db="EMBL/GenBank/DDBJ databases">
        <authorList>
            <person name="Wallbank WR R."/>
            <person name="Pardo Diaz C."/>
            <person name="Kozak K."/>
            <person name="Martin S."/>
            <person name="Jiggins C."/>
            <person name="Moest M."/>
            <person name="Warren A I."/>
            <person name="Byers J.R.P. K."/>
            <person name="Montejo-Kovacevich G."/>
            <person name="Yen C E."/>
        </authorList>
    </citation>
    <scope>NUCLEOTIDE SEQUENCE [LARGE SCALE GENOMIC DNA]</scope>
</reference>
<dbReference type="SUPFAM" id="SSF48431">
    <property type="entry name" value="Lipovitellin-phosvitin complex, superhelical domain"/>
    <property type="match status" value="1"/>
</dbReference>
<organism evidence="10 11">
    <name type="scientific">Arctia plantaginis</name>
    <name type="common">Wood tiger moth</name>
    <name type="synonym">Phalaena plantaginis</name>
    <dbReference type="NCBI Taxonomy" id="874455"/>
    <lineage>
        <taxon>Eukaryota</taxon>
        <taxon>Metazoa</taxon>
        <taxon>Ecdysozoa</taxon>
        <taxon>Arthropoda</taxon>
        <taxon>Hexapoda</taxon>
        <taxon>Insecta</taxon>
        <taxon>Pterygota</taxon>
        <taxon>Neoptera</taxon>
        <taxon>Endopterygota</taxon>
        <taxon>Lepidoptera</taxon>
        <taxon>Glossata</taxon>
        <taxon>Ditrysia</taxon>
        <taxon>Noctuoidea</taxon>
        <taxon>Erebidae</taxon>
        <taxon>Arctiinae</taxon>
        <taxon>Arctia</taxon>
    </lineage>
</organism>
<gene>
    <name evidence="10" type="ORF">APLA_LOCUS14674</name>
</gene>
<dbReference type="InterPro" id="IPR001846">
    <property type="entry name" value="VWF_type-D"/>
</dbReference>
<name>A0A8S1B872_ARCPL</name>
<evidence type="ECO:0000256" key="2">
    <source>
        <dbReference type="ARBA" id="ARBA00022761"/>
    </source>
</evidence>
<keyword evidence="3" id="KW-1015">Disulfide bond</keyword>
<evidence type="ECO:0000313" key="11">
    <source>
        <dbReference type="Proteomes" id="UP000494106"/>
    </source>
</evidence>
<dbReference type="Pfam" id="PF01347">
    <property type="entry name" value="Vitellogenin_N"/>
    <property type="match status" value="1"/>
</dbReference>
<evidence type="ECO:0000256" key="3">
    <source>
        <dbReference type="ARBA" id="ARBA00023157"/>
    </source>
</evidence>
<comment type="caution">
    <text evidence="10">The sequence shown here is derived from an EMBL/GenBank/DDBJ whole genome shotgun (WGS) entry which is preliminary data.</text>
</comment>
<dbReference type="Proteomes" id="UP000494106">
    <property type="component" value="Unassembled WGS sequence"/>
</dbReference>
<dbReference type="PROSITE" id="PS51211">
    <property type="entry name" value="VITELLOGENIN"/>
    <property type="match status" value="1"/>
</dbReference>
<evidence type="ECO:0000259" key="9">
    <source>
        <dbReference type="PROSITE" id="PS51233"/>
    </source>
</evidence>
<dbReference type="InterPro" id="IPR015816">
    <property type="entry name" value="Vitellinogen_b-sht_N"/>
</dbReference>
<dbReference type="Gene3D" id="2.30.230.10">
    <property type="entry name" value="Lipovitellin, beta-sheet shell regions, chain A"/>
    <property type="match status" value="1"/>
</dbReference>
<feature type="region of interest" description="Disordered" evidence="6">
    <location>
        <begin position="1571"/>
        <end position="1592"/>
    </location>
</feature>
<feature type="chain" id="PRO_5035816046" description="Vitellogenin" evidence="7">
    <location>
        <begin position="16"/>
        <end position="1749"/>
    </location>
</feature>
<dbReference type="Gene3D" id="1.25.10.20">
    <property type="entry name" value="Vitellinogen, superhelical"/>
    <property type="match status" value="1"/>
</dbReference>
<dbReference type="PROSITE" id="PS51233">
    <property type="entry name" value="VWFD"/>
    <property type="match status" value="1"/>
</dbReference>
<feature type="region of interest" description="Disordered" evidence="6">
    <location>
        <begin position="329"/>
        <end position="382"/>
    </location>
</feature>
<protein>
    <recommendedName>
        <fullName evidence="12">Vitellogenin</fullName>
    </recommendedName>
</protein>
<dbReference type="GO" id="GO:0005319">
    <property type="term" value="F:lipid transporter activity"/>
    <property type="evidence" value="ECO:0007669"/>
    <property type="project" value="InterPro"/>
</dbReference>
<dbReference type="InterPro" id="IPR050733">
    <property type="entry name" value="Vitellogenin/Apolipophorin"/>
</dbReference>
<keyword evidence="1 7" id="KW-0732">Signal</keyword>
<evidence type="ECO:0000313" key="10">
    <source>
        <dbReference type="EMBL" id="CAB3255059.1"/>
    </source>
</evidence>
<accession>A0A8S1B872</accession>
<dbReference type="OrthoDB" id="160294at2759"/>
<evidence type="ECO:0000256" key="1">
    <source>
        <dbReference type="ARBA" id="ARBA00022729"/>
    </source>
</evidence>